<name>A0A5J4SYL9_9ZZZZ</name>
<protein>
    <submittedName>
        <fullName evidence="2">2-dehydro-3-deoxy-D-gluconate 5-dehydrogenase</fullName>
        <ecNumber evidence="2">1.1.1.127</ecNumber>
    </submittedName>
</protein>
<comment type="caution">
    <text evidence="2">The sequence shown here is derived from an EMBL/GenBank/DDBJ whole genome shotgun (WGS) entry which is preliminary data.</text>
</comment>
<dbReference type="EC" id="1.1.1.127" evidence="2"/>
<dbReference type="FunFam" id="3.40.50.720:FF:000084">
    <property type="entry name" value="Short-chain dehydrogenase reductase"/>
    <property type="match status" value="1"/>
</dbReference>
<dbReference type="PRINTS" id="PR00080">
    <property type="entry name" value="SDRFAMILY"/>
</dbReference>
<evidence type="ECO:0000256" key="1">
    <source>
        <dbReference type="ARBA" id="ARBA00006484"/>
    </source>
</evidence>
<keyword evidence="2" id="KW-0560">Oxidoreductase</keyword>
<accession>A0A5J4SYL9</accession>
<dbReference type="PANTHER" id="PTHR42879:SF2">
    <property type="entry name" value="3-OXOACYL-[ACYL-CARRIER-PROTEIN] REDUCTASE FABG"/>
    <property type="match status" value="1"/>
</dbReference>
<gene>
    <name evidence="2" type="ORF">EZS27_001533</name>
</gene>
<proteinExistence type="inferred from homology"/>
<dbReference type="CDD" id="cd05233">
    <property type="entry name" value="SDR_c"/>
    <property type="match status" value="1"/>
</dbReference>
<dbReference type="EMBL" id="SNRY01000018">
    <property type="protein sequence ID" value="KAA6351107.1"/>
    <property type="molecule type" value="Genomic_DNA"/>
</dbReference>
<evidence type="ECO:0000313" key="2">
    <source>
        <dbReference type="EMBL" id="KAA6351107.1"/>
    </source>
</evidence>
<dbReference type="AlphaFoldDB" id="A0A5J4SYL9"/>
<organism evidence="2">
    <name type="scientific">termite gut metagenome</name>
    <dbReference type="NCBI Taxonomy" id="433724"/>
    <lineage>
        <taxon>unclassified sequences</taxon>
        <taxon>metagenomes</taxon>
        <taxon>organismal metagenomes</taxon>
    </lineage>
</organism>
<dbReference type="Pfam" id="PF13561">
    <property type="entry name" value="adh_short_C2"/>
    <property type="match status" value="1"/>
</dbReference>
<dbReference type="InterPro" id="IPR002347">
    <property type="entry name" value="SDR_fam"/>
</dbReference>
<dbReference type="SUPFAM" id="SSF51735">
    <property type="entry name" value="NAD(P)-binding Rossmann-fold domains"/>
    <property type="match status" value="1"/>
</dbReference>
<dbReference type="InterPro" id="IPR050259">
    <property type="entry name" value="SDR"/>
</dbReference>
<dbReference type="PRINTS" id="PR00081">
    <property type="entry name" value="GDHRDH"/>
</dbReference>
<reference evidence="2" key="1">
    <citation type="submission" date="2019-03" db="EMBL/GenBank/DDBJ databases">
        <title>Single cell metagenomics reveals metabolic interactions within the superorganism composed of flagellate Streblomastix strix and complex community of Bacteroidetes bacteria on its surface.</title>
        <authorList>
            <person name="Treitli S.C."/>
            <person name="Kolisko M."/>
            <person name="Husnik F."/>
            <person name="Keeling P."/>
            <person name="Hampl V."/>
        </authorList>
    </citation>
    <scope>NUCLEOTIDE SEQUENCE</scope>
    <source>
        <strain evidence="2">STM</strain>
    </source>
</reference>
<dbReference type="InterPro" id="IPR036291">
    <property type="entry name" value="NAD(P)-bd_dom_sf"/>
</dbReference>
<comment type="similarity">
    <text evidence="1">Belongs to the short-chain dehydrogenases/reductases (SDR) family.</text>
</comment>
<dbReference type="GO" id="GO:0047001">
    <property type="term" value="F:2-dehydro-3-deoxy-D-gluconate 5-dehydrogenase activity"/>
    <property type="evidence" value="ECO:0007669"/>
    <property type="project" value="UniProtKB-EC"/>
</dbReference>
<dbReference type="PANTHER" id="PTHR42879">
    <property type="entry name" value="3-OXOACYL-(ACYL-CARRIER-PROTEIN) REDUCTASE"/>
    <property type="match status" value="1"/>
</dbReference>
<sequence>MNNSFSLEGKTALITGGGTGLGYGIAQSFIQNGAKIVIIGRRENILKDAAASLGDNCQYLAADLHDIARIPELIDRIERSFGSIDILVNNAGNHIKKMAEEMSDEEFISIINLHVLSVFALTRETIKRMKTRKGGSVLFLSSMTALMGQGKVVAYSTAKTGILGMMRNLVVEYAQDNIRFNAIAPGWIESPMLHKAIDNDPPRKNRILQRIPSGKFGEAADIGNAAVYLSSDAAKYVSGVLLPVDYGASISF</sequence>
<dbReference type="Gene3D" id="3.40.50.720">
    <property type="entry name" value="NAD(P)-binding Rossmann-like Domain"/>
    <property type="match status" value="1"/>
</dbReference>